<dbReference type="PANTHER" id="PTHR23267">
    <property type="entry name" value="IMMUNOGLOBULIN LIGHT CHAIN"/>
    <property type="match status" value="1"/>
</dbReference>
<organism evidence="3 4">
    <name type="scientific">Oryzias latipes</name>
    <name type="common">Japanese rice fish</name>
    <name type="synonym">Japanese killifish</name>
    <dbReference type="NCBI Taxonomy" id="8090"/>
    <lineage>
        <taxon>Eukaryota</taxon>
        <taxon>Metazoa</taxon>
        <taxon>Chordata</taxon>
        <taxon>Craniata</taxon>
        <taxon>Vertebrata</taxon>
        <taxon>Euteleostomi</taxon>
        <taxon>Actinopterygii</taxon>
        <taxon>Neopterygii</taxon>
        <taxon>Teleostei</taxon>
        <taxon>Neoteleostei</taxon>
        <taxon>Acanthomorphata</taxon>
        <taxon>Ovalentaria</taxon>
        <taxon>Atherinomorphae</taxon>
        <taxon>Beloniformes</taxon>
        <taxon>Adrianichthyidae</taxon>
        <taxon>Oryziinae</taxon>
        <taxon>Oryzias</taxon>
    </lineage>
</organism>
<reference evidence="3" key="4">
    <citation type="submission" date="2025-09" db="UniProtKB">
        <authorList>
            <consortium name="Ensembl"/>
        </authorList>
    </citation>
    <scope>IDENTIFICATION</scope>
    <source>
        <strain evidence="3">HNI</strain>
    </source>
</reference>
<protein>
    <recommendedName>
        <fullName evidence="2">Ig-like domain-containing protein</fullName>
    </recommendedName>
</protein>
<dbReference type="Ensembl" id="ENSORLT00020017793.1">
    <property type="protein sequence ID" value="ENSORLP00020011007.1"/>
    <property type="gene ID" value="ENSORLG00020011938.1"/>
</dbReference>
<reference key="1">
    <citation type="journal article" date="2007" name="Nature">
        <title>The medaka draft genome and insights into vertebrate genome evolution.</title>
        <authorList>
            <person name="Kasahara M."/>
            <person name="Naruse K."/>
            <person name="Sasaki S."/>
            <person name="Nakatani Y."/>
            <person name="Qu W."/>
            <person name="Ahsan B."/>
            <person name="Yamada T."/>
            <person name="Nagayasu Y."/>
            <person name="Doi K."/>
            <person name="Kasai Y."/>
            <person name="Jindo T."/>
            <person name="Kobayashi D."/>
            <person name="Shimada A."/>
            <person name="Toyoda A."/>
            <person name="Kuroki Y."/>
            <person name="Fujiyama A."/>
            <person name="Sasaki T."/>
            <person name="Shimizu A."/>
            <person name="Asakawa S."/>
            <person name="Shimizu N."/>
            <person name="Hashimoto S."/>
            <person name="Yang J."/>
            <person name="Lee Y."/>
            <person name="Matsushima K."/>
            <person name="Sugano S."/>
            <person name="Sakaizumi M."/>
            <person name="Narita T."/>
            <person name="Ohishi K."/>
            <person name="Haga S."/>
            <person name="Ohta F."/>
            <person name="Nomoto H."/>
            <person name="Nogata K."/>
            <person name="Morishita T."/>
            <person name="Endo T."/>
            <person name="Shin-I T."/>
            <person name="Takeda H."/>
            <person name="Morishita S."/>
            <person name="Kohara Y."/>
        </authorList>
    </citation>
    <scope>NUCLEOTIDE SEQUENCE [LARGE SCALE GENOMIC DNA]</scope>
    <source>
        <strain>Hd-rR</strain>
    </source>
</reference>
<dbReference type="InterPro" id="IPR013106">
    <property type="entry name" value="Ig_V-set"/>
</dbReference>
<proteinExistence type="predicted"/>
<feature type="chain" id="PRO_5017936771" description="Ig-like domain-containing protein" evidence="1">
    <location>
        <begin position="20"/>
        <end position="249"/>
    </location>
</feature>
<dbReference type="SMART" id="SM00406">
    <property type="entry name" value="IGv"/>
    <property type="match status" value="1"/>
</dbReference>
<feature type="signal peptide" evidence="1">
    <location>
        <begin position="1"/>
        <end position="19"/>
    </location>
</feature>
<reference evidence="3 4" key="2">
    <citation type="submission" date="2017-04" db="EMBL/GenBank/DDBJ databases">
        <title>CpG methylation of centromeres and impact of large insertions on vertebrate speciation.</title>
        <authorList>
            <person name="Ichikawa K."/>
            <person name="Yoshimura J."/>
            <person name="Morishita S."/>
        </authorList>
    </citation>
    <scope>NUCLEOTIDE SEQUENCE</scope>
    <source>
        <strain evidence="3 4">HNI</strain>
    </source>
</reference>
<dbReference type="SUPFAM" id="SSF48726">
    <property type="entry name" value="Immunoglobulin"/>
    <property type="match status" value="1"/>
</dbReference>
<evidence type="ECO:0000313" key="4">
    <source>
        <dbReference type="Proteomes" id="UP000265180"/>
    </source>
</evidence>
<reference evidence="3" key="3">
    <citation type="submission" date="2025-08" db="UniProtKB">
        <authorList>
            <consortium name="Ensembl"/>
        </authorList>
    </citation>
    <scope>IDENTIFICATION</scope>
    <source>
        <strain evidence="3">HNI</strain>
    </source>
</reference>
<name>A0A3P9KRK4_ORYLA</name>
<accession>A0A3P9KRK4</accession>
<dbReference type="PROSITE" id="PS50835">
    <property type="entry name" value="IG_LIKE"/>
    <property type="match status" value="1"/>
</dbReference>
<evidence type="ECO:0000313" key="3">
    <source>
        <dbReference type="Ensembl" id="ENSORLP00020011007.1"/>
    </source>
</evidence>
<dbReference type="InterPro" id="IPR050150">
    <property type="entry name" value="IgV_Light_Chain"/>
</dbReference>
<dbReference type="SMART" id="SM00409">
    <property type="entry name" value="IG"/>
    <property type="match status" value="1"/>
</dbReference>
<feature type="domain" description="Ig-like" evidence="2">
    <location>
        <begin position="28"/>
        <end position="146"/>
    </location>
</feature>
<dbReference type="InterPro" id="IPR003599">
    <property type="entry name" value="Ig_sub"/>
</dbReference>
<sequence length="249" mass="28166">PGLLLSSQLLLMLLPPTFQDRVQPEGKPLLARHRSVAFPSCMEGDKTFSIRCQTSSSVSTNLHWYHQKSGEPAAKSVQLGQKVTIDCKASQQKSGEAPKALIYATSDRFSGISSRFSGSGSGNGIDFTLTISGVQAEDSGVYYCQIILETRIRNLLSRYDNNHNIYVFSLAYTSVLLLCRHFYTRQMISDVIQLSVLTGVCFAQLRKNSDKSEFRNYVGFNHWFISLAIKHLYIYICKFKLYYKKMKLI</sequence>
<dbReference type="AlphaFoldDB" id="A0A3P9KRK4"/>
<dbReference type="Gene3D" id="2.60.40.10">
    <property type="entry name" value="Immunoglobulins"/>
    <property type="match status" value="1"/>
</dbReference>
<keyword evidence="1" id="KW-0732">Signal</keyword>
<dbReference type="Proteomes" id="UP000265180">
    <property type="component" value="Chromosome 11"/>
</dbReference>
<dbReference type="InterPro" id="IPR007110">
    <property type="entry name" value="Ig-like_dom"/>
</dbReference>
<evidence type="ECO:0000256" key="1">
    <source>
        <dbReference type="SAM" id="SignalP"/>
    </source>
</evidence>
<dbReference type="Pfam" id="PF07686">
    <property type="entry name" value="V-set"/>
    <property type="match status" value="1"/>
</dbReference>
<dbReference type="InterPro" id="IPR036179">
    <property type="entry name" value="Ig-like_dom_sf"/>
</dbReference>
<dbReference type="InterPro" id="IPR013783">
    <property type="entry name" value="Ig-like_fold"/>
</dbReference>
<evidence type="ECO:0000259" key="2">
    <source>
        <dbReference type="PROSITE" id="PS50835"/>
    </source>
</evidence>